<evidence type="ECO:0000259" key="3">
    <source>
        <dbReference type="SMART" id="SM00014"/>
    </source>
</evidence>
<dbReference type="EMBL" id="LVEP01000019">
    <property type="protein sequence ID" value="OCB76889.1"/>
    <property type="molecule type" value="Genomic_DNA"/>
</dbReference>
<dbReference type="Gene3D" id="1.20.144.10">
    <property type="entry name" value="Phosphatidic acid phosphatase type 2/haloperoxidase"/>
    <property type="match status" value="1"/>
</dbReference>
<feature type="domain" description="Phosphatidic acid phosphatase type 2/haloperoxidase" evidence="3">
    <location>
        <begin position="102"/>
        <end position="205"/>
    </location>
</feature>
<keyword evidence="5" id="KW-1185">Reference proteome</keyword>
<feature type="transmembrane region" description="Helical" evidence="1">
    <location>
        <begin position="162"/>
        <end position="178"/>
    </location>
</feature>
<evidence type="ECO:0000313" key="4">
    <source>
        <dbReference type="EMBL" id="OCB76889.1"/>
    </source>
</evidence>
<evidence type="ECO:0000313" key="5">
    <source>
        <dbReference type="Proteomes" id="UP000093510"/>
    </source>
</evidence>
<dbReference type="Pfam" id="PF01569">
    <property type="entry name" value="PAP2"/>
    <property type="match status" value="1"/>
</dbReference>
<feature type="chain" id="PRO_5008625254" evidence="2">
    <location>
        <begin position="20"/>
        <end position="243"/>
    </location>
</feature>
<comment type="caution">
    <text evidence="4">The sequence shown here is derived from an EMBL/GenBank/DDBJ whole genome shotgun (WGS) entry which is preliminary data.</text>
</comment>
<dbReference type="InterPro" id="IPR000326">
    <property type="entry name" value="PAP2/HPO"/>
</dbReference>
<accession>A0A1B9E4N6</accession>
<organism evidence="4 5">
    <name type="scientific">Flavobacterium crassostreae</name>
    <dbReference type="NCBI Taxonomy" id="1763534"/>
    <lineage>
        <taxon>Bacteria</taxon>
        <taxon>Pseudomonadati</taxon>
        <taxon>Bacteroidota</taxon>
        <taxon>Flavobacteriia</taxon>
        <taxon>Flavobacteriales</taxon>
        <taxon>Flavobacteriaceae</taxon>
        <taxon>Flavobacterium</taxon>
    </lineage>
</organism>
<gene>
    <name evidence="4" type="ORF">LPBF_05610</name>
</gene>
<evidence type="ECO:0000256" key="2">
    <source>
        <dbReference type="SAM" id="SignalP"/>
    </source>
</evidence>
<evidence type="ECO:0000256" key="1">
    <source>
        <dbReference type="SAM" id="Phobius"/>
    </source>
</evidence>
<reference evidence="4 5" key="1">
    <citation type="submission" date="2016-03" db="EMBL/GenBank/DDBJ databases">
        <authorList>
            <person name="Ploux O."/>
        </authorList>
    </citation>
    <scope>NUCLEOTIDE SEQUENCE [LARGE SCALE GENOMIC DNA]</scope>
    <source>
        <strain evidence="4 5">LPB0076</strain>
    </source>
</reference>
<dbReference type="SUPFAM" id="SSF48317">
    <property type="entry name" value="Acid phosphatase/Vanadium-dependent haloperoxidase"/>
    <property type="match status" value="1"/>
</dbReference>
<keyword evidence="1" id="KW-1133">Transmembrane helix</keyword>
<keyword evidence="2" id="KW-0732">Signal</keyword>
<dbReference type="SMART" id="SM00014">
    <property type="entry name" value="acidPPc"/>
    <property type="match status" value="1"/>
</dbReference>
<sequence>MKKIAVLYLFSILAPQIYAQNADSLVVSQKRNYSSFIVPSVLVGSGVWLLHSKYNTTIQAKTNAIFGSDFQSKADNIFPLLPVGQMYLGMYLGLEPKTNFKKQTITIAMANTATVVVVELIKRLTQKERPDLSNNSSFPSGHTAVGFTNATLLFYQYKESHFWYASSGYIFAGATAVFRMANNKHFASDVLAGAGIGVASGIIFSNSTLFHAFSVSKKSKTTAYIYPQIGKHIGFGASIYPNF</sequence>
<keyword evidence="1" id="KW-0472">Membrane</keyword>
<dbReference type="AlphaFoldDB" id="A0A1B9E4N6"/>
<dbReference type="InterPro" id="IPR036938">
    <property type="entry name" value="PAP2/HPO_sf"/>
</dbReference>
<protein>
    <submittedName>
        <fullName evidence="4">Phosphatidic acid phosphatase</fullName>
    </submittedName>
</protein>
<name>A0A1B9E4N6_9FLAO</name>
<feature type="transmembrane region" description="Helical" evidence="1">
    <location>
        <begin position="190"/>
        <end position="210"/>
    </location>
</feature>
<feature type="signal peptide" evidence="2">
    <location>
        <begin position="1"/>
        <end position="19"/>
    </location>
</feature>
<dbReference type="RefSeq" id="WP_066333590.1">
    <property type="nucleotide sequence ID" value="NZ_CP017688.1"/>
</dbReference>
<dbReference type="Proteomes" id="UP000093510">
    <property type="component" value="Unassembled WGS sequence"/>
</dbReference>
<dbReference type="OrthoDB" id="9773582at2"/>
<dbReference type="STRING" id="1763534.GCA_001831475_00959"/>
<proteinExistence type="predicted"/>
<keyword evidence="1" id="KW-0812">Transmembrane</keyword>